<comment type="subcellular location">
    <subcellularLocation>
        <location evidence="1">Cell envelope</location>
    </subcellularLocation>
</comment>
<evidence type="ECO:0000313" key="2">
    <source>
        <dbReference type="EMBL" id="TCL53359.1"/>
    </source>
</evidence>
<protein>
    <submittedName>
        <fullName evidence="2">Putative repeat protein (TIGR02543 family)</fullName>
    </submittedName>
</protein>
<sequence>MGSERSEWFYDSQFTQPIREEYIPGNGQTVYARRVPNRYTVRFSANGGAGSMDSLNSEYGQQFQLPAARFTRTGYTFTGWSTRPDGPVEYQNGQTVRNLTVEDGGVVNLYAAWKSDSAMEQLSQSFAGYDRQNYIGEDWNALEAAYEAGRAGIEAAAVAALIWKMTRKKQ</sequence>
<organism evidence="2 3">
    <name type="scientific">Allofournierella massiliensis</name>
    <dbReference type="NCBI Taxonomy" id="1650663"/>
    <lineage>
        <taxon>Bacteria</taxon>
        <taxon>Bacillati</taxon>
        <taxon>Bacillota</taxon>
        <taxon>Clostridia</taxon>
        <taxon>Eubacteriales</taxon>
        <taxon>Oscillospiraceae</taxon>
        <taxon>Allofournierella</taxon>
    </lineage>
</organism>
<evidence type="ECO:0000256" key="1">
    <source>
        <dbReference type="ARBA" id="ARBA00004196"/>
    </source>
</evidence>
<dbReference type="OrthoDB" id="9806464at2"/>
<evidence type="ECO:0000313" key="3">
    <source>
        <dbReference type="Proteomes" id="UP000295184"/>
    </source>
</evidence>
<comment type="caution">
    <text evidence="2">The sequence shown here is derived from an EMBL/GenBank/DDBJ whole genome shotgun (WGS) entry which is preliminary data.</text>
</comment>
<dbReference type="NCBIfam" id="TIGR02543">
    <property type="entry name" value="List_Bact_rpt"/>
    <property type="match status" value="1"/>
</dbReference>
<dbReference type="EMBL" id="SLUM01000037">
    <property type="protein sequence ID" value="TCL53359.1"/>
    <property type="molecule type" value="Genomic_DNA"/>
</dbReference>
<proteinExistence type="predicted"/>
<accession>A0A4R1QID0</accession>
<dbReference type="GO" id="GO:0030313">
    <property type="term" value="C:cell envelope"/>
    <property type="evidence" value="ECO:0007669"/>
    <property type="project" value="UniProtKB-SubCell"/>
</dbReference>
<dbReference type="InterPro" id="IPR042229">
    <property type="entry name" value="Listeria/Bacterioides_rpt_sf"/>
</dbReference>
<reference evidence="2 3" key="1">
    <citation type="submission" date="2019-03" db="EMBL/GenBank/DDBJ databases">
        <title>Genomic Encyclopedia of Type Strains, Phase IV (KMG-IV): sequencing the most valuable type-strain genomes for metagenomic binning, comparative biology and taxonomic classification.</title>
        <authorList>
            <person name="Goeker M."/>
        </authorList>
    </citation>
    <scope>NUCLEOTIDE SEQUENCE [LARGE SCALE GENOMIC DNA]</scope>
    <source>
        <strain evidence="2 3">DSM 100451</strain>
    </source>
</reference>
<dbReference type="Pfam" id="PF09479">
    <property type="entry name" value="Flg_new"/>
    <property type="match status" value="1"/>
</dbReference>
<gene>
    <name evidence="2" type="ORF">EDD77_13728</name>
</gene>
<dbReference type="Gene3D" id="2.60.40.4270">
    <property type="entry name" value="Listeria-Bacteroides repeat domain"/>
    <property type="match status" value="1"/>
</dbReference>
<name>A0A4R1QID0_9FIRM</name>
<dbReference type="STRING" id="1650663.GCA_001486665_00707"/>
<dbReference type="RefSeq" id="WP_058963203.1">
    <property type="nucleotide sequence ID" value="NZ_CABKVM010000013.1"/>
</dbReference>
<dbReference type="InterPro" id="IPR013378">
    <property type="entry name" value="InlB-like_B-rpt"/>
</dbReference>
<dbReference type="Proteomes" id="UP000295184">
    <property type="component" value="Unassembled WGS sequence"/>
</dbReference>
<dbReference type="AlphaFoldDB" id="A0A4R1QID0"/>